<feature type="region of interest" description="Disordered" evidence="1">
    <location>
        <begin position="444"/>
        <end position="481"/>
    </location>
</feature>
<protein>
    <recommendedName>
        <fullName evidence="2">DUF4332 domain-containing protein</fullName>
    </recommendedName>
</protein>
<proteinExistence type="predicted"/>
<accession>A0ABX1VGD7</accession>
<dbReference type="EMBL" id="WTPX01000128">
    <property type="protein sequence ID" value="NNJ27189.1"/>
    <property type="molecule type" value="Genomic_DNA"/>
</dbReference>
<dbReference type="SUPFAM" id="SSF48537">
    <property type="entry name" value="Phospholipase C/P1 nuclease"/>
    <property type="match status" value="1"/>
</dbReference>
<feature type="compositionally biased region" description="Low complexity" evidence="1">
    <location>
        <begin position="457"/>
        <end position="479"/>
    </location>
</feature>
<dbReference type="Proteomes" id="UP000609651">
    <property type="component" value="Unassembled WGS sequence"/>
</dbReference>
<dbReference type="CDD" id="cd10981">
    <property type="entry name" value="ZnPC_S1P1"/>
    <property type="match status" value="1"/>
</dbReference>
<feature type="compositionally biased region" description="Polar residues" evidence="1">
    <location>
        <begin position="367"/>
        <end position="380"/>
    </location>
</feature>
<feature type="region of interest" description="Disordered" evidence="1">
    <location>
        <begin position="356"/>
        <end position="386"/>
    </location>
</feature>
<gene>
    <name evidence="3" type="ORF">LzC2_32900</name>
</gene>
<evidence type="ECO:0000256" key="1">
    <source>
        <dbReference type="SAM" id="MobiDB-lite"/>
    </source>
</evidence>
<sequence length="632" mass="68640">MHESGRELAHPHPRPLSLRERGDGRTASVLVTGRAVNYTVAMAAPASPVDSAPAPVPASLDRPPLPLLFRVLHAEKAKSTHHKLALDALTHLTGEHSVQWRNLFLRQVEPLLTGAKAPDKTFKDFTNHVLHVRDGLWGGAPKKVRQWYEALTDRLSARDWPAAAYAAGVLSHYYTDPLMPFHTGQSEKEKCIHRAAEWSCTKSYDLFKADLEGALGWPAVAMPTGDDWLEQMTIDGAARANRFYDDFCERYDFAAGVKNPQAGLDGVCRRELALCCGHAAVGFALILDRAIAESGQTPPRSGVSLIGFLTSFSKPILWLTRKLHDRADRAEVMRIWKEFKKTGDVVKRLPEESRVTREAFAEHQKATAASSAGGVQSSTESPRERRRMIAAVPSPAPAAESAPRLAPQTTPDPFAQAFQAATLEAAKFEAEEFEVEQVDEPLAAPRSPRFGAPPASPFAYAAPPSTNPSSHGSSSHGASQTFRLHPADPVVDAPGIGPKTAARFLKIGVETVGDLISGDPHDVADRLDTRWIVPEVVRDWQDAAHLMCRIPNLHGHDVQILVAVGVTDPDDVVGLAPDDLLGLTEPLLSTSEGERILRGGSPPDLEEVTNWIAWAKAARPLPGEGEPRRAAA</sequence>
<name>A0ABX1VGD7_9PLAN</name>
<organism evidence="3 4">
    <name type="scientific">Alienimonas chondri</name>
    <dbReference type="NCBI Taxonomy" id="2681879"/>
    <lineage>
        <taxon>Bacteria</taxon>
        <taxon>Pseudomonadati</taxon>
        <taxon>Planctomycetota</taxon>
        <taxon>Planctomycetia</taxon>
        <taxon>Planctomycetales</taxon>
        <taxon>Planctomycetaceae</taxon>
        <taxon>Alienimonas</taxon>
    </lineage>
</organism>
<evidence type="ECO:0000313" key="4">
    <source>
        <dbReference type="Proteomes" id="UP000609651"/>
    </source>
</evidence>
<dbReference type="InterPro" id="IPR025567">
    <property type="entry name" value="DUF4332"/>
</dbReference>
<dbReference type="Gene3D" id="1.10.150.20">
    <property type="entry name" value="5' to 3' exonuclease, C-terminal subdomain"/>
    <property type="match status" value="1"/>
</dbReference>
<reference evidence="3 4" key="1">
    <citation type="journal article" date="2020" name="Syst. Appl. Microbiol.">
        <title>Alienimonas chondri sp. nov., a novel planctomycete isolated from the biofilm of the red alga Chondrus crispus.</title>
        <authorList>
            <person name="Vitorino I."/>
            <person name="Albuquerque L."/>
            <person name="Wiegand S."/>
            <person name="Kallscheuer N."/>
            <person name="da Costa M.S."/>
            <person name="Lobo-da-Cunha A."/>
            <person name="Jogler C."/>
            <person name="Lage O.M."/>
        </authorList>
    </citation>
    <scope>NUCLEOTIDE SEQUENCE [LARGE SCALE GENOMIC DNA]</scope>
    <source>
        <strain evidence="3 4">LzC2</strain>
    </source>
</reference>
<feature type="domain" description="DUF4332" evidence="2">
    <location>
        <begin position="494"/>
        <end position="617"/>
    </location>
</feature>
<keyword evidence="4" id="KW-1185">Reference proteome</keyword>
<feature type="region of interest" description="Disordered" evidence="1">
    <location>
        <begin position="1"/>
        <end position="24"/>
    </location>
</feature>
<dbReference type="InterPro" id="IPR008947">
    <property type="entry name" value="PLipase_C/P1_nuclease_dom_sf"/>
</dbReference>
<evidence type="ECO:0000259" key="2">
    <source>
        <dbReference type="Pfam" id="PF14229"/>
    </source>
</evidence>
<dbReference type="Pfam" id="PF14229">
    <property type="entry name" value="DUF4332"/>
    <property type="match status" value="1"/>
</dbReference>
<comment type="caution">
    <text evidence="3">The sequence shown here is derived from an EMBL/GenBank/DDBJ whole genome shotgun (WGS) entry which is preliminary data.</text>
</comment>
<dbReference type="Gene3D" id="1.10.575.10">
    <property type="entry name" value="P1 Nuclease"/>
    <property type="match status" value="1"/>
</dbReference>
<feature type="compositionally biased region" description="Basic and acidic residues" evidence="1">
    <location>
        <begin position="1"/>
        <end position="10"/>
    </location>
</feature>
<feature type="compositionally biased region" description="Basic and acidic residues" evidence="1">
    <location>
        <begin position="356"/>
        <end position="365"/>
    </location>
</feature>
<evidence type="ECO:0000313" key="3">
    <source>
        <dbReference type="EMBL" id="NNJ27189.1"/>
    </source>
</evidence>